<evidence type="ECO:0000313" key="1">
    <source>
        <dbReference type="EMBL" id="QSZ37851.1"/>
    </source>
</evidence>
<evidence type="ECO:0000313" key="2">
    <source>
        <dbReference type="Proteomes" id="UP000672032"/>
    </source>
</evidence>
<keyword evidence="2" id="KW-1185">Reference proteome</keyword>
<organism evidence="1 2">
    <name type="scientific">Monilinia vaccinii-corymbosi</name>
    <dbReference type="NCBI Taxonomy" id="61207"/>
    <lineage>
        <taxon>Eukaryota</taxon>
        <taxon>Fungi</taxon>
        <taxon>Dikarya</taxon>
        <taxon>Ascomycota</taxon>
        <taxon>Pezizomycotina</taxon>
        <taxon>Leotiomycetes</taxon>
        <taxon>Helotiales</taxon>
        <taxon>Sclerotiniaceae</taxon>
        <taxon>Monilinia</taxon>
    </lineage>
</organism>
<gene>
    <name evidence="1" type="ORF">DSL72_008951</name>
</gene>
<dbReference type="EMBL" id="CP063413">
    <property type="protein sequence ID" value="QSZ37851.1"/>
    <property type="molecule type" value="Genomic_DNA"/>
</dbReference>
<reference evidence="1" key="1">
    <citation type="submission" date="2020-10" db="EMBL/GenBank/DDBJ databases">
        <title>Genome Sequence of Monilinia vaccinii-corymbosi Sheds Light on Mummy Berry Disease Infection of Blueberry and Mating Type.</title>
        <authorList>
            <person name="Yow A.G."/>
            <person name="Zhang Y."/>
            <person name="Bansal K."/>
            <person name="Eacker S.M."/>
            <person name="Sullivan S."/>
            <person name="Liachko I."/>
            <person name="Cubeta M.A."/>
            <person name="Rollins J.A."/>
            <person name="Ashrafi H."/>
        </authorList>
    </citation>
    <scope>NUCLEOTIDE SEQUENCE</scope>
    <source>
        <strain evidence="1">RL-1</strain>
    </source>
</reference>
<protein>
    <submittedName>
        <fullName evidence="1">Uncharacterized protein</fullName>
    </submittedName>
</protein>
<sequence>MQNVLRKEIDNYAIATLDLAPVTPYFNIVNCILEANRTLDSLQALQIEAIKGHKHLAFQDSLLLYNNCLYSASDLKTALHKLHDFHRSNPTQPGLPAQLLEWIKLYKNRENDYDYTNNNKPISITNQKLFFETTL</sequence>
<proteinExistence type="predicted"/>
<dbReference type="OrthoDB" id="3506412at2759"/>
<dbReference type="Proteomes" id="UP000672032">
    <property type="component" value="Chromosome 9"/>
</dbReference>
<accession>A0A8A3PSP8</accession>
<dbReference type="AlphaFoldDB" id="A0A8A3PSP8"/>
<name>A0A8A3PSP8_9HELO</name>